<keyword evidence="3" id="KW-0677">Repeat</keyword>
<dbReference type="SMART" id="SM00179">
    <property type="entry name" value="EGF_CA"/>
    <property type="match status" value="1"/>
</dbReference>
<sequence length="135" mass="15005">INMKKGSNAPFLEVNLSDNKLESFNPDEIGFSTHIKWISKTPNSNDVYWKIDRCREKPDCGDMSMTCAADDAGYKVCNCKKGFTVNDTNPSCTDIDECQSNSGRGDCDHKCQNSLGSYKCSCNSGYKINLDEKTC</sequence>
<dbReference type="Pfam" id="PF07645">
    <property type="entry name" value="EGF_CA"/>
    <property type="match status" value="1"/>
</dbReference>
<evidence type="ECO:0000256" key="2">
    <source>
        <dbReference type="ARBA" id="ARBA00022729"/>
    </source>
</evidence>
<dbReference type="InterPro" id="IPR018097">
    <property type="entry name" value="EGF_Ca-bd_CS"/>
</dbReference>
<accession>A0AAV2SBX6</accession>
<gene>
    <name evidence="6" type="ORF">MNOR_LOCUS34741</name>
</gene>
<keyword evidence="4" id="KW-1015">Disulfide bond</keyword>
<dbReference type="EMBL" id="CAXKWB010054725">
    <property type="protein sequence ID" value="CAL4176090.1"/>
    <property type="molecule type" value="Genomic_DNA"/>
</dbReference>
<evidence type="ECO:0000313" key="6">
    <source>
        <dbReference type="EMBL" id="CAL4176090.1"/>
    </source>
</evidence>
<dbReference type="GO" id="GO:0005509">
    <property type="term" value="F:calcium ion binding"/>
    <property type="evidence" value="ECO:0007669"/>
    <property type="project" value="InterPro"/>
</dbReference>
<feature type="non-terminal residue" evidence="6">
    <location>
        <position position="135"/>
    </location>
</feature>
<dbReference type="Gene3D" id="2.10.25.10">
    <property type="entry name" value="Laminin"/>
    <property type="match status" value="2"/>
</dbReference>
<proteinExistence type="predicted"/>
<reference evidence="6 7" key="1">
    <citation type="submission" date="2024-05" db="EMBL/GenBank/DDBJ databases">
        <authorList>
            <person name="Wallberg A."/>
        </authorList>
    </citation>
    <scope>NUCLEOTIDE SEQUENCE [LARGE SCALE GENOMIC DNA]</scope>
</reference>
<dbReference type="PANTHER" id="PTHR24034:SF209">
    <property type="entry name" value="EGF-LIKE DOMAIN-CONTAINING PROTEIN"/>
    <property type="match status" value="1"/>
</dbReference>
<evidence type="ECO:0000313" key="7">
    <source>
        <dbReference type="Proteomes" id="UP001497623"/>
    </source>
</evidence>
<dbReference type="PROSITE" id="PS01187">
    <property type="entry name" value="EGF_CA"/>
    <property type="match status" value="1"/>
</dbReference>
<dbReference type="PANTHER" id="PTHR24034">
    <property type="entry name" value="EGF-LIKE DOMAIN-CONTAINING PROTEIN"/>
    <property type="match status" value="1"/>
</dbReference>
<dbReference type="AlphaFoldDB" id="A0AAV2SBX6"/>
<evidence type="ECO:0000256" key="1">
    <source>
        <dbReference type="ARBA" id="ARBA00022536"/>
    </source>
</evidence>
<feature type="domain" description="EGF-like calcium-binding" evidence="5">
    <location>
        <begin position="94"/>
        <end position="132"/>
    </location>
</feature>
<organism evidence="6 7">
    <name type="scientific">Meganyctiphanes norvegica</name>
    <name type="common">Northern krill</name>
    <name type="synonym">Thysanopoda norvegica</name>
    <dbReference type="NCBI Taxonomy" id="48144"/>
    <lineage>
        <taxon>Eukaryota</taxon>
        <taxon>Metazoa</taxon>
        <taxon>Ecdysozoa</taxon>
        <taxon>Arthropoda</taxon>
        <taxon>Crustacea</taxon>
        <taxon>Multicrustacea</taxon>
        <taxon>Malacostraca</taxon>
        <taxon>Eumalacostraca</taxon>
        <taxon>Eucarida</taxon>
        <taxon>Euphausiacea</taxon>
        <taxon>Euphausiidae</taxon>
        <taxon>Meganyctiphanes</taxon>
    </lineage>
</organism>
<dbReference type="InterPro" id="IPR050751">
    <property type="entry name" value="ECM_structural_protein"/>
</dbReference>
<keyword evidence="7" id="KW-1185">Reference proteome</keyword>
<keyword evidence="1" id="KW-0245">EGF-like domain</keyword>
<protein>
    <recommendedName>
        <fullName evidence="5">EGF-like calcium-binding domain-containing protein</fullName>
    </recommendedName>
</protein>
<dbReference type="SUPFAM" id="SSF57196">
    <property type="entry name" value="EGF/Laminin"/>
    <property type="match status" value="2"/>
</dbReference>
<comment type="caution">
    <text evidence="6">The sequence shown here is derived from an EMBL/GenBank/DDBJ whole genome shotgun (WGS) entry which is preliminary data.</text>
</comment>
<evidence type="ECO:0000256" key="4">
    <source>
        <dbReference type="ARBA" id="ARBA00023157"/>
    </source>
</evidence>
<keyword evidence="2" id="KW-0732">Signal</keyword>
<evidence type="ECO:0000259" key="5">
    <source>
        <dbReference type="SMART" id="SM00179"/>
    </source>
</evidence>
<dbReference type="InterPro" id="IPR001881">
    <property type="entry name" value="EGF-like_Ca-bd_dom"/>
</dbReference>
<name>A0AAV2SBX6_MEGNR</name>
<dbReference type="InterPro" id="IPR049883">
    <property type="entry name" value="NOTCH1_EGF-like"/>
</dbReference>
<dbReference type="Proteomes" id="UP001497623">
    <property type="component" value="Unassembled WGS sequence"/>
</dbReference>
<evidence type="ECO:0000256" key="3">
    <source>
        <dbReference type="ARBA" id="ARBA00022737"/>
    </source>
</evidence>
<feature type="non-terminal residue" evidence="6">
    <location>
        <position position="1"/>
    </location>
</feature>